<gene>
    <name evidence="1" type="ORF">DPEC_G00349980</name>
</gene>
<organism evidence="1 2">
    <name type="scientific">Dallia pectoralis</name>
    <name type="common">Alaska blackfish</name>
    <dbReference type="NCBI Taxonomy" id="75939"/>
    <lineage>
        <taxon>Eukaryota</taxon>
        <taxon>Metazoa</taxon>
        <taxon>Chordata</taxon>
        <taxon>Craniata</taxon>
        <taxon>Vertebrata</taxon>
        <taxon>Euteleostomi</taxon>
        <taxon>Actinopterygii</taxon>
        <taxon>Neopterygii</taxon>
        <taxon>Teleostei</taxon>
        <taxon>Protacanthopterygii</taxon>
        <taxon>Esociformes</taxon>
        <taxon>Umbridae</taxon>
        <taxon>Dallia</taxon>
    </lineage>
</organism>
<reference evidence="1" key="1">
    <citation type="submission" date="2021-05" db="EMBL/GenBank/DDBJ databases">
        <authorList>
            <person name="Pan Q."/>
            <person name="Jouanno E."/>
            <person name="Zahm M."/>
            <person name="Klopp C."/>
            <person name="Cabau C."/>
            <person name="Louis A."/>
            <person name="Berthelot C."/>
            <person name="Parey E."/>
            <person name="Roest Crollius H."/>
            <person name="Montfort J."/>
            <person name="Robinson-Rechavi M."/>
            <person name="Bouchez O."/>
            <person name="Lampietro C."/>
            <person name="Lopez Roques C."/>
            <person name="Donnadieu C."/>
            <person name="Postlethwait J."/>
            <person name="Bobe J."/>
            <person name="Dillon D."/>
            <person name="Chandos A."/>
            <person name="von Hippel F."/>
            <person name="Guiguen Y."/>
        </authorList>
    </citation>
    <scope>NUCLEOTIDE SEQUENCE</scope>
    <source>
        <strain evidence="1">YG-Jan2019</strain>
    </source>
</reference>
<dbReference type="Proteomes" id="UP001157502">
    <property type="component" value="Chromosome 36"/>
</dbReference>
<proteinExistence type="predicted"/>
<name>A0ACC2F1T2_DALPE</name>
<keyword evidence="2" id="KW-1185">Reference proteome</keyword>
<evidence type="ECO:0000313" key="2">
    <source>
        <dbReference type="Proteomes" id="UP001157502"/>
    </source>
</evidence>
<evidence type="ECO:0000313" key="1">
    <source>
        <dbReference type="EMBL" id="KAJ7985235.1"/>
    </source>
</evidence>
<sequence length="119" mass="13337">MDSGAIVALADVRERAHFYRQFIGNFIMLAPPFTALSNIKMRSLPWNPSGGAAFNHLRELVPISLPNRVLVNTSLRGITVLETVGTAGLEVTMEECRHWLEGSQHPLMVLTEHRNLEFI</sequence>
<protein>
    <submittedName>
        <fullName evidence="1">Uncharacterized protein</fullName>
    </submittedName>
</protein>
<comment type="caution">
    <text evidence="1">The sequence shown here is derived from an EMBL/GenBank/DDBJ whole genome shotgun (WGS) entry which is preliminary data.</text>
</comment>
<dbReference type="EMBL" id="CM055763">
    <property type="protein sequence ID" value="KAJ7985235.1"/>
    <property type="molecule type" value="Genomic_DNA"/>
</dbReference>
<accession>A0ACC2F1T2</accession>